<protein>
    <submittedName>
        <fullName evidence="1">Uncharacterized protein</fullName>
    </submittedName>
</protein>
<dbReference type="EMBL" id="JAWWNJ010000144">
    <property type="protein sequence ID" value="KAK6983931.1"/>
    <property type="molecule type" value="Genomic_DNA"/>
</dbReference>
<sequence>MRVRDVRGKTKPIPTSRRPSYVRGHKVKYYAAWGFEKAFGGNDTAACLLSCSSLTENGQMVGPKTIFELSTTNVDSELLFHGLQNVVLSEIMMNLVFMFLSPEQASDYYKDEDNNELPSSASSSSSSASASSLVVISSTSFSLSSTASTCALFSATVSKLAVDALMTPHSRPLGCYSCCDVLSIYNQQVTNARKALDKLFLYPYVFNTP</sequence>
<comment type="caution">
    <text evidence="1">The sequence shown here is derived from an EMBL/GenBank/DDBJ whole genome shotgun (WGS) entry which is preliminary data.</text>
</comment>
<dbReference type="Proteomes" id="UP001362999">
    <property type="component" value="Unassembled WGS sequence"/>
</dbReference>
<accession>A0AAV9ZII9</accession>
<evidence type="ECO:0000313" key="2">
    <source>
        <dbReference type="Proteomes" id="UP001362999"/>
    </source>
</evidence>
<proteinExistence type="predicted"/>
<dbReference type="AlphaFoldDB" id="A0AAV9ZII9"/>
<keyword evidence="2" id="KW-1185">Reference proteome</keyword>
<organism evidence="1 2">
    <name type="scientific">Favolaschia claudopus</name>
    <dbReference type="NCBI Taxonomy" id="2862362"/>
    <lineage>
        <taxon>Eukaryota</taxon>
        <taxon>Fungi</taxon>
        <taxon>Dikarya</taxon>
        <taxon>Basidiomycota</taxon>
        <taxon>Agaricomycotina</taxon>
        <taxon>Agaricomycetes</taxon>
        <taxon>Agaricomycetidae</taxon>
        <taxon>Agaricales</taxon>
        <taxon>Marasmiineae</taxon>
        <taxon>Mycenaceae</taxon>
        <taxon>Favolaschia</taxon>
    </lineage>
</organism>
<gene>
    <name evidence="1" type="ORF">R3P38DRAFT_2807294</name>
</gene>
<evidence type="ECO:0000313" key="1">
    <source>
        <dbReference type="EMBL" id="KAK6983931.1"/>
    </source>
</evidence>
<name>A0AAV9ZII9_9AGAR</name>
<reference evidence="1 2" key="1">
    <citation type="journal article" date="2024" name="J Genomics">
        <title>Draft genome sequencing and assembly of Favolaschia claudopus CIRM-BRFM 2984 isolated from oak limbs.</title>
        <authorList>
            <person name="Navarro D."/>
            <person name="Drula E."/>
            <person name="Chaduli D."/>
            <person name="Cazenave R."/>
            <person name="Ahrendt S."/>
            <person name="Wang J."/>
            <person name="Lipzen A."/>
            <person name="Daum C."/>
            <person name="Barry K."/>
            <person name="Grigoriev I.V."/>
            <person name="Favel A."/>
            <person name="Rosso M.N."/>
            <person name="Martin F."/>
        </authorList>
    </citation>
    <scope>NUCLEOTIDE SEQUENCE [LARGE SCALE GENOMIC DNA]</scope>
    <source>
        <strain evidence="1 2">CIRM-BRFM 2984</strain>
    </source>
</reference>